<dbReference type="Proteomes" id="UP000076154">
    <property type="component" value="Unassembled WGS sequence"/>
</dbReference>
<evidence type="ECO:0000313" key="3">
    <source>
        <dbReference type="Proteomes" id="UP000076154"/>
    </source>
</evidence>
<accession>A0A369KGJ8</accession>
<evidence type="ECO:0000313" key="2">
    <source>
        <dbReference type="EMBL" id="RDB30903.1"/>
    </source>
</evidence>
<feature type="region of interest" description="Disordered" evidence="1">
    <location>
        <begin position="53"/>
        <end position="82"/>
    </location>
</feature>
<keyword evidence="3" id="KW-1185">Reference proteome</keyword>
<evidence type="ECO:0000256" key="1">
    <source>
        <dbReference type="SAM" id="MobiDB-lite"/>
    </source>
</evidence>
<gene>
    <name evidence="2" type="ORF">Hypma_004911</name>
</gene>
<sequence>MHKNEDDAPVIASTPNAQTLASNANANANATPFDGSSIDLVHLFLEARFRTTSTGEPKQCPNEGNKPARQRSLDVLAPSVEC</sequence>
<dbReference type="InParanoid" id="A0A369KGJ8"/>
<reference evidence="2" key="1">
    <citation type="submission" date="2018-04" db="EMBL/GenBank/DDBJ databases">
        <title>Whole genome sequencing of Hypsizygus marmoreus.</title>
        <authorList>
            <person name="Choi I.-G."/>
            <person name="Min B."/>
            <person name="Kim J.-G."/>
            <person name="Kim S."/>
            <person name="Oh Y.-L."/>
            <person name="Kong W.-S."/>
            <person name="Park H."/>
            <person name="Jeong J."/>
            <person name="Song E.-S."/>
        </authorList>
    </citation>
    <scope>NUCLEOTIDE SEQUENCE [LARGE SCALE GENOMIC DNA]</scope>
    <source>
        <strain evidence="2">51987-8</strain>
    </source>
</reference>
<proteinExistence type="predicted"/>
<organism evidence="2 3">
    <name type="scientific">Hypsizygus marmoreus</name>
    <name type="common">White beech mushroom</name>
    <name type="synonym">Agaricus marmoreus</name>
    <dbReference type="NCBI Taxonomy" id="39966"/>
    <lineage>
        <taxon>Eukaryota</taxon>
        <taxon>Fungi</taxon>
        <taxon>Dikarya</taxon>
        <taxon>Basidiomycota</taxon>
        <taxon>Agaricomycotina</taxon>
        <taxon>Agaricomycetes</taxon>
        <taxon>Agaricomycetidae</taxon>
        <taxon>Agaricales</taxon>
        <taxon>Tricholomatineae</taxon>
        <taxon>Lyophyllaceae</taxon>
        <taxon>Hypsizygus</taxon>
    </lineage>
</organism>
<comment type="caution">
    <text evidence="2">The sequence shown here is derived from an EMBL/GenBank/DDBJ whole genome shotgun (WGS) entry which is preliminary data.</text>
</comment>
<protein>
    <submittedName>
        <fullName evidence="2">Uncharacterized protein</fullName>
    </submittedName>
</protein>
<name>A0A369KGJ8_HYPMA</name>
<dbReference type="EMBL" id="LUEZ02000003">
    <property type="protein sequence ID" value="RDB30903.1"/>
    <property type="molecule type" value="Genomic_DNA"/>
</dbReference>
<dbReference type="AlphaFoldDB" id="A0A369KGJ8"/>